<comment type="subcellular location">
    <subcellularLocation>
        <location evidence="6">Cytoplasm</location>
    </subcellularLocation>
    <subcellularLocation>
        <location evidence="6">Nucleus</location>
        <location evidence="6">Nucleolus</location>
    </subcellularLocation>
</comment>
<dbReference type="EMBL" id="CATQJA010002709">
    <property type="protein sequence ID" value="CAJ0587204.1"/>
    <property type="molecule type" value="Genomic_DNA"/>
</dbReference>
<dbReference type="GO" id="GO:0003723">
    <property type="term" value="F:RNA binding"/>
    <property type="evidence" value="ECO:0007669"/>
    <property type="project" value="TreeGrafter"/>
</dbReference>
<dbReference type="AlphaFoldDB" id="A0AA36DJF5"/>
<feature type="domain" description="Large ribosomal subunit protein uL10-like insertion" evidence="7">
    <location>
        <begin position="126"/>
        <end position="195"/>
    </location>
</feature>
<evidence type="ECO:0000313" key="8">
    <source>
        <dbReference type="EMBL" id="CAJ0587204.1"/>
    </source>
</evidence>
<evidence type="ECO:0000256" key="3">
    <source>
        <dbReference type="ARBA" id="ARBA00011117"/>
    </source>
</evidence>
<dbReference type="GO" id="GO:0005737">
    <property type="term" value="C:cytoplasm"/>
    <property type="evidence" value="ECO:0007669"/>
    <property type="project" value="UniProtKB-SubCell"/>
</dbReference>
<feature type="non-terminal residue" evidence="8">
    <location>
        <position position="221"/>
    </location>
</feature>
<evidence type="ECO:0000256" key="4">
    <source>
        <dbReference type="ARBA" id="ARBA00022490"/>
    </source>
</evidence>
<comment type="caution">
    <text evidence="8">The sequence shown here is derived from an EMBL/GenBank/DDBJ whole genome shotgun (WGS) entry which is preliminary data.</text>
</comment>
<gene>
    <name evidence="8" type="ORF">MSPICULIGERA_LOCUS25181</name>
</gene>
<dbReference type="Proteomes" id="UP001177023">
    <property type="component" value="Unassembled WGS sequence"/>
</dbReference>
<evidence type="ECO:0000256" key="5">
    <source>
        <dbReference type="ARBA" id="ARBA00023242"/>
    </source>
</evidence>
<dbReference type="Pfam" id="PF17777">
    <property type="entry name" value="RL10P_insert"/>
    <property type="match status" value="1"/>
</dbReference>
<dbReference type="InterPro" id="IPR051742">
    <property type="entry name" value="Ribosome_Assembly_uL10"/>
</dbReference>
<dbReference type="GO" id="GO:0006364">
    <property type="term" value="P:rRNA processing"/>
    <property type="evidence" value="ECO:0007669"/>
    <property type="project" value="TreeGrafter"/>
</dbReference>
<sequence>MPRSKREKEVSFTKVKKKTRVTKTGLVDELRKCVESYATLYLFSVENMRSDLFIEARQHFKANSRFFFGKNNVMAVALGKTRENECQKNLHKIANALKGQCGLMFTNVPHEEVVKYFEEFRHTDYARGGLMATETVELEEGLLPQFAFSMEPQLRKLGLPTKLDKGQVALYKNFLVCTEGEQLNNEQAKILKVLGYKMSEFHIVLHKKWQRSTGKIEELDH</sequence>
<dbReference type="InterPro" id="IPR001790">
    <property type="entry name" value="Ribosomal_uL10"/>
</dbReference>
<dbReference type="GO" id="GO:0000956">
    <property type="term" value="P:nuclear-transcribed mRNA catabolic process"/>
    <property type="evidence" value="ECO:0007669"/>
    <property type="project" value="TreeGrafter"/>
</dbReference>
<dbReference type="InterPro" id="IPR043141">
    <property type="entry name" value="Ribosomal_uL10-like_sf"/>
</dbReference>
<dbReference type="PANTHER" id="PTHR45841:SF1">
    <property type="entry name" value="MRNA TURNOVER PROTEIN 4 HOMOLOG"/>
    <property type="match status" value="1"/>
</dbReference>
<dbReference type="GO" id="GO:0030687">
    <property type="term" value="C:preribosome, large subunit precursor"/>
    <property type="evidence" value="ECO:0007669"/>
    <property type="project" value="TreeGrafter"/>
</dbReference>
<name>A0AA36DJF5_9BILA</name>
<keyword evidence="6" id="KW-0690">Ribosome biogenesis</keyword>
<dbReference type="FunFam" id="3.90.105.20:FF:000003">
    <property type="entry name" value="Ribosome assembly factor mrt4"/>
    <property type="match status" value="1"/>
</dbReference>
<dbReference type="GO" id="GO:0005730">
    <property type="term" value="C:nucleolus"/>
    <property type="evidence" value="ECO:0007669"/>
    <property type="project" value="UniProtKB-SubCell"/>
</dbReference>
<protein>
    <recommendedName>
        <fullName evidence="6">Ribosome assembly factor mrt4</fullName>
    </recommendedName>
</protein>
<organism evidence="8 9">
    <name type="scientific">Mesorhabditis spiculigera</name>
    <dbReference type="NCBI Taxonomy" id="96644"/>
    <lineage>
        <taxon>Eukaryota</taxon>
        <taxon>Metazoa</taxon>
        <taxon>Ecdysozoa</taxon>
        <taxon>Nematoda</taxon>
        <taxon>Chromadorea</taxon>
        <taxon>Rhabditida</taxon>
        <taxon>Rhabditina</taxon>
        <taxon>Rhabditomorpha</taxon>
        <taxon>Rhabditoidea</taxon>
        <taxon>Rhabditidae</taxon>
        <taxon>Mesorhabditinae</taxon>
        <taxon>Mesorhabditis</taxon>
    </lineage>
</organism>
<dbReference type="InterPro" id="IPR043164">
    <property type="entry name" value="Ribosomal_uL10-like_insert_sf"/>
</dbReference>
<dbReference type="FunFam" id="3.30.70.1730:FF:000005">
    <property type="entry name" value="Ribosome assembly factor mrt4"/>
    <property type="match status" value="1"/>
</dbReference>
<dbReference type="SUPFAM" id="SSF160369">
    <property type="entry name" value="Ribosomal protein L10-like"/>
    <property type="match status" value="1"/>
</dbReference>
<accession>A0AA36DJF5</accession>
<keyword evidence="5 6" id="KW-0539">Nucleus</keyword>
<dbReference type="InterPro" id="IPR040637">
    <property type="entry name" value="Ribosomal_uL10-like_insert"/>
</dbReference>
<dbReference type="InterPro" id="IPR033867">
    <property type="entry name" value="Mrt4"/>
</dbReference>
<dbReference type="Pfam" id="PF00466">
    <property type="entry name" value="Ribosomal_L10"/>
    <property type="match status" value="1"/>
</dbReference>
<comment type="function">
    <text evidence="1 6">Component of the ribosome assembly machinery. Nuclear paralog of the ribosomal protein P0, it binds pre-60S subunits at an early stage of assembly in the nucleolus, and is replaced by P0 in cytoplasmic pre-60S subunits and mature 80S ribosomes.</text>
</comment>
<evidence type="ECO:0000256" key="6">
    <source>
        <dbReference type="RuleBase" id="RU364039"/>
    </source>
</evidence>
<proteinExistence type="inferred from homology"/>
<evidence type="ECO:0000256" key="1">
    <source>
        <dbReference type="ARBA" id="ARBA00004046"/>
    </source>
</evidence>
<evidence type="ECO:0000313" key="9">
    <source>
        <dbReference type="Proteomes" id="UP001177023"/>
    </source>
</evidence>
<comment type="similarity">
    <text evidence="2 6">Belongs to the universal ribosomal protein uL10 family.</text>
</comment>
<keyword evidence="4 6" id="KW-0963">Cytoplasm</keyword>
<dbReference type="Gene3D" id="3.90.105.20">
    <property type="match status" value="1"/>
</dbReference>
<reference evidence="8" key="1">
    <citation type="submission" date="2023-06" db="EMBL/GenBank/DDBJ databases">
        <authorList>
            <person name="Delattre M."/>
        </authorList>
    </citation>
    <scope>NUCLEOTIDE SEQUENCE</scope>
    <source>
        <strain evidence="8">AF72</strain>
    </source>
</reference>
<comment type="subunit">
    <text evidence="3 6">Associates with the pre-60S ribosomal particle.</text>
</comment>
<evidence type="ECO:0000256" key="2">
    <source>
        <dbReference type="ARBA" id="ARBA00008889"/>
    </source>
</evidence>
<dbReference type="Gene3D" id="3.30.70.1730">
    <property type="match status" value="1"/>
</dbReference>
<keyword evidence="9" id="KW-1185">Reference proteome</keyword>
<dbReference type="PANTHER" id="PTHR45841">
    <property type="entry name" value="MRNA TURNOVER PROTEIN 4 MRTO4"/>
    <property type="match status" value="1"/>
</dbReference>
<evidence type="ECO:0000259" key="7">
    <source>
        <dbReference type="Pfam" id="PF17777"/>
    </source>
</evidence>
<dbReference type="GO" id="GO:0000027">
    <property type="term" value="P:ribosomal large subunit assembly"/>
    <property type="evidence" value="ECO:0007669"/>
    <property type="project" value="InterPro"/>
</dbReference>
<dbReference type="CDD" id="cd05796">
    <property type="entry name" value="Ribosomal_P0_like"/>
    <property type="match status" value="1"/>
</dbReference>